<keyword evidence="4" id="KW-1185">Reference proteome</keyword>
<proteinExistence type="inferred from homology"/>
<accession>A0ABP3ULA6</accession>
<dbReference type="EMBL" id="BAAACG010000006">
    <property type="protein sequence ID" value="GAA0736154.1"/>
    <property type="molecule type" value="Genomic_DNA"/>
</dbReference>
<evidence type="ECO:0000256" key="2">
    <source>
        <dbReference type="ARBA" id="ARBA00023235"/>
    </source>
</evidence>
<reference evidence="4" key="1">
    <citation type="journal article" date="2019" name="Int. J. Syst. Evol. Microbiol.">
        <title>The Global Catalogue of Microorganisms (GCM) 10K type strain sequencing project: providing services to taxonomists for standard genome sequencing and annotation.</title>
        <authorList>
            <consortium name="The Broad Institute Genomics Platform"/>
            <consortium name="The Broad Institute Genome Sequencing Center for Infectious Disease"/>
            <person name="Wu L."/>
            <person name="Ma J."/>
        </authorList>
    </citation>
    <scope>NUCLEOTIDE SEQUENCE [LARGE SCALE GENOMIC DNA]</scope>
    <source>
        <strain evidence="4">JCM 1407</strain>
    </source>
</reference>
<dbReference type="Gene3D" id="3.10.310.10">
    <property type="entry name" value="Diaminopimelate Epimerase, Chain A, domain 1"/>
    <property type="match status" value="2"/>
</dbReference>
<dbReference type="PANTHER" id="PTHR13774:SF17">
    <property type="entry name" value="PHENAZINE BIOSYNTHESIS-LIKE DOMAIN-CONTAINING PROTEIN"/>
    <property type="match status" value="1"/>
</dbReference>
<protein>
    <submittedName>
        <fullName evidence="3">PhzF family phenazine biosynthesis protein</fullName>
    </submittedName>
</protein>
<gene>
    <name evidence="3" type="ORF">GCM10008906_10820</name>
</gene>
<dbReference type="PIRSF" id="PIRSF016184">
    <property type="entry name" value="PhzC_PhzF"/>
    <property type="match status" value="1"/>
</dbReference>
<dbReference type="Proteomes" id="UP001501510">
    <property type="component" value="Unassembled WGS sequence"/>
</dbReference>
<dbReference type="PANTHER" id="PTHR13774">
    <property type="entry name" value="PHENAZINE BIOSYNTHESIS PROTEIN"/>
    <property type="match status" value="1"/>
</dbReference>
<dbReference type="SUPFAM" id="SSF54506">
    <property type="entry name" value="Diaminopimelate epimerase-like"/>
    <property type="match status" value="1"/>
</dbReference>
<evidence type="ECO:0000256" key="1">
    <source>
        <dbReference type="ARBA" id="ARBA00008270"/>
    </source>
</evidence>
<evidence type="ECO:0000313" key="4">
    <source>
        <dbReference type="Proteomes" id="UP001501510"/>
    </source>
</evidence>
<dbReference type="InterPro" id="IPR003719">
    <property type="entry name" value="Phenazine_PhzF-like"/>
</dbReference>
<sequence length="258" mass="29287">MIISIYQIDAFTKEQFKGNPAAVCPLKKWISDDLMEKIAEENNLSETAFFVKKNDKYELRWFTPKGEIDLCGHATLATAYVIFTYMNKDANKISFNTKSGVLEVYREKNLLTMIFPTRRGERCTAPNLLIKALGKKPLEVYKSRDYMAVFEKEEDILNLNPNMKELKKLDTSVIVTAKGKNVDFVSRFFAPNVGVNEDPVTGSSHCTLVPYWKDVLEKSELVSQQVSKRSGMLYCIDLGEKVKISGEAVTYSEGYVNV</sequence>
<comment type="caution">
    <text evidence="3">The sequence shown here is derived from an EMBL/GenBank/DDBJ whole genome shotgun (WGS) entry which is preliminary data.</text>
</comment>
<keyword evidence="2" id="KW-0413">Isomerase</keyword>
<dbReference type="Pfam" id="PF02567">
    <property type="entry name" value="PhzC-PhzF"/>
    <property type="match status" value="1"/>
</dbReference>
<comment type="similarity">
    <text evidence="1">Belongs to the PhzF family.</text>
</comment>
<name>A0ABP3ULA6_9CLOT</name>
<dbReference type="NCBIfam" id="TIGR00654">
    <property type="entry name" value="PhzF_family"/>
    <property type="match status" value="1"/>
</dbReference>
<dbReference type="RefSeq" id="WP_343759607.1">
    <property type="nucleotide sequence ID" value="NZ_BAAACG010000006.1"/>
</dbReference>
<evidence type="ECO:0000313" key="3">
    <source>
        <dbReference type="EMBL" id="GAA0736154.1"/>
    </source>
</evidence>
<organism evidence="3 4">
    <name type="scientific">Clostridium oceanicum</name>
    <dbReference type="NCBI Taxonomy" id="1543"/>
    <lineage>
        <taxon>Bacteria</taxon>
        <taxon>Bacillati</taxon>
        <taxon>Bacillota</taxon>
        <taxon>Clostridia</taxon>
        <taxon>Eubacteriales</taxon>
        <taxon>Clostridiaceae</taxon>
        <taxon>Clostridium</taxon>
    </lineage>
</organism>